<name>B0E2P7_LACBS</name>
<protein>
    <submittedName>
        <fullName evidence="2">Predicted protein</fullName>
    </submittedName>
</protein>
<accession>B0E2P7</accession>
<sequence length="220" mass="24582">MDIAVIHRLEFALAIRVSNINIFIPDVVSGLDQMGIKALYQPGFTEPSFSYTKGTPAIFANAYLAKINDILFTRHLLGKSDSHEENPIGLQWDQVSAQEGSFLFGFVPSQDSLTPERYLFPPPHYLWELCDHWTGDWNEVMTRFSRVLRTTLNKAKPSLTNGAGGAVIYGITIDCPNPSTQSSMTPKWKTRDGSYGAQASPRTWDRMLIKSITVPEHSSS</sequence>
<proteinExistence type="predicted"/>
<dbReference type="AlphaFoldDB" id="B0E2P7"/>
<dbReference type="Proteomes" id="UP000001194">
    <property type="component" value="Unassembled WGS sequence"/>
</dbReference>
<dbReference type="InParanoid" id="B0E2P7"/>
<dbReference type="RefSeq" id="XP_001890460.1">
    <property type="nucleotide sequence ID" value="XM_001890425.1"/>
</dbReference>
<gene>
    <name evidence="2" type="ORF">LACBIDRAFT_335574</name>
</gene>
<evidence type="ECO:0000313" key="3">
    <source>
        <dbReference type="Proteomes" id="UP000001194"/>
    </source>
</evidence>
<organism evidence="3">
    <name type="scientific">Laccaria bicolor (strain S238N-H82 / ATCC MYA-4686)</name>
    <name type="common">Bicoloured deceiver</name>
    <name type="synonym">Laccaria laccata var. bicolor</name>
    <dbReference type="NCBI Taxonomy" id="486041"/>
    <lineage>
        <taxon>Eukaryota</taxon>
        <taxon>Fungi</taxon>
        <taxon>Dikarya</taxon>
        <taxon>Basidiomycota</taxon>
        <taxon>Agaricomycotina</taxon>
        <taxon>Agaricomycetes</taxon>
        <taxon>Agaricomycetidae</taxon>
        <taxon>Agaricales</taxon>
        <taxon>Agaricineae</taxon>
        <taxon>Hydnangiaceae</taxon>
        <taxon>Laccaria</taxon>
    </lineage>
</organism>
<reference evidence="2 3" key="1">
    <citation type="journal article" date="2008" name="Nature">
        <title>The genome of Laccaria bicolor provides insights into mycorrhizal symbiosis.</title>
        <authorList>
            <person name="Martin F."/>
            <person name="Aerts A."/>
            <person name="Ahren D."/>
            <person name="Brun A."/>
            <person name="Danchin E.G.J."/>
            <person name="Duchaussoy F."/>
            <person name="Gibon J."/>
            <person name="Kohler A."/>
            <person name="Lindquist E."/>
            <person name="Pereda V."/>
            <person name="Salamov A."/>
            <person name="Shapiro H.J."/>
            <person name="Wuyts J."/>
            <person name="Blaudez D."/>
            <person name="Buee M."/>
            <person name="Brokstein P."/>
            <person name="Canbaeck B."/>
            <person name="Cohen D."/>
            <person name="Courty P.E."/>
            <person name="Coutinho P.M."/>
            <person name="Delaruelle C."/>
            <person name="Detter J.C."/>
            <person name="Deveau A."/>
            <person name="DiFazio S."/>
            <person name="Duplessis S."/>
            <person name="Fraissinet-Tachet L."/>
            <person name="Lucic E."/>
            <person name="Frey-Klett P."/>
            <person name="Fourrey C."/>
            <person name="Feussner I."/>
            <person name="Gay G."/>
            <person name="Grimwood J."/>
            <person name="Hoegger P.J."/>
            <person name="Jain P."/>
            <person name="Kilaru S."/>
            <person name="Labbe J."/>
            <person name="Lin Y.C."/>
            <person name="Legue V."/>
            <person name="Le Tacon F."/>
            <person name="Marmeisse R."/>
            <person name="Melayah D."/>
            <person name="Montanini B."/>
            <person name="Muratet M."/>
            <person name="Nehls U."/>
            <person name="Niculita-Hirzel H."/>
            <person name="Oudot-Le Secq M.P."/>
            <person name="Peter M."/>
            <person name="Quesneville H."/>
            <person name="Rajashekar B."/>
            <person name="Reich M."/>
            <person name="Rouhier N."/>
            <person name="Schmutz J."/>
            <person name="Yin T."/>
            <person name="Chalot M."/>
            <person name="Henrissat B."/>
            <person name="Kuees U."/>
            <person name="Lucas S."/>
            <person name="Van de Peer Y."/>
            <person name="Podila G.K."/>
            <person name="Polle A."/>
            <person name="Pukkila P.J."/>
            <person name="Richardson P.M."/>
            <person name="Rouze P."/>
            <person name="Sanders I.R."/>
            <person name="Stajich J.E."/>
            <person name="Tunlid A."/>
            <person name="Tuskan G."/>
            <person name="Grigoriev I.V."/>
        </authorList>
    </citation>
    <scope>NUCLEOTIDE SEQUENCE [LARGE SCALE GENOMIC DNA]</scope>
    <source>
        <strain evidence="3">S238N-H82 / ATCC MYA-4686</strain>
    </source>
</reference>
<evidence type="ECO:0000256" key="1">
    <source>
        <dbReference type="SAM" id="MobiDB-lite"/>
    </source>
</evidence>
<dbReference type="EMBL" id="DS547186">
    <property type="protein sequence ID" value="EDQ98881.1"/>
    <property type="molecule type" value="Genomic_DNA"/>
</dbReference>
<evidence type="ECO:0000313" key="2">
    <source>
        <dbReference type="EMBL" id="EDQ98881.1"/>
    </source>
</evidence>
<dbReference type="HOGENOM" id="CLU_072115_0_0_1"/>
<dbReference type="OrthoDB" id="2921818at2759"/>
<keyword evidence="3" id="KW-1185">Reference proteome</keyword>
<dbReference type="KEGG" id="lbc:LACBIDRAFT_335574"/>
<feature type="region of interest" description="Disordered" evidence="1">
    <location>
        <begin position="180"/>
        <end position="199"/>
    </location>
</feature>
<dbReference type="GeneID" id="6086120"/>